<protein>
    <recommendedName>
        <fullName evidence="9">Pycsar effector protein domain-containing protein</fullName>
    </recommendedName>
</protein>
<evidence type="ECO:0000256" key="5">
    <source>
        <dbReference type="ARBA" id="ARBA00022989"/>
    </source>
</evidence>
<evidence type="ECO:0000256" key="7">
    <source>
        <dbReference type="ARBA" id="ARBA00023136"/>
    </source>
</evidence>
<evidence type="ECO:0000259" key="9">
    <source>
        <dbReference type="Pfam" id="PF18967"/>
    </source>
</evidence>
<evidence type="ECO:0000313" key="11">
    <source>
        <dbReference type="Proteomes" id="UP000295390"/>
    </source>
</evidence>
<evidence type="ECO:0000256" key="6">
    <source>
        <dbReference type="ARBA" id="ARBA00023118"/>
    </source>
</evidence>
<feature type="transmembrane region" description="Helical" evidence="8">
    <location>
        <begin position="171"/>
        <end position="196"/>
    </location>
</feature>
<feature type="domain" description="Pycsar effector protein" evidence="9">
    <location>
        <begin position="41"/>
        <end position="195"/>
    </location>
</feature>
<dbReference type="EMBL" id="SNYH01000007">
    <property type="protein sequence ID" value="TDQ21941.1"/>
    <property type="molecule type" value="Genomic_DNA"/>
</dbReference>
<keyword evidence="4" id="KW-0547">Nucleotide-binding</keyword>
<gene>
    <name evidence="10" type="ORF">DFQ07_3038</name>
</gene>
<name>A0A4R6T967_9FLAO</name>
<reference evidence="10 11" key="1">
    <citation type="submission" date="2019-03" db="EMBL/GenBank/DDBJ databases">
        <title>Genomic Encyclopedia of Type Strains, Phase III (KMG-III): the genomes of soil and plant-associated and newly described type strains.</title>
        <authorList>
            <person name="Whitman W."/>
        </authorList>
    </citation>
    <scope>NUCLEOTIDE SEQUENCE [LARGE SCALE GENOMIC DNA]</scope>
    <source>
        <strain evidence="10 11">CECT 8283</strain>
    </source>
</reference>
<keyword evidence="11" id="KW-1185">Reference proteome</keyword>
<evidence type="ECO:0000256" key="3">
    <source>
        <dbReference type="ARBA" id="ARBA00022692"/>
    </source>
</evidence>
<feature type="transmembrane region" description="Helical" evidence="8">
    <location>
        <begin position="77"/>
        <end position="99"/>
    </location>
</feature>
<keyword evidence="3 8" id="KW-0812">Transmembrane</keyword>
<dbReference type="RefSeq" id="WP_133538015.1">
    <property type="nucleotide sequence ID" value="NZ_SNYH01000007.1"/>
</dbReference>
<comment type="subcellular location">
    <subcellularLocation>
        <location evidence="1">Cell membrane</location>
    </subcellularLocation>
</comment>
<organism evidence="10 11">
    <name type="scientific">Tenacibaculum caenipelagi</name>
    <dbReference type="NCBI Taxonomy" id="1325435"/>
    <lineage>
        <taxon>Bacteria</taxon>
        <taxon>Pseudomonadati</taxon>
        <taxon>Bacteroidota</taxon>
        <taxon>Flavobacteriia</taxon>
        <taxon>Flavobacteriales</taxon>
        <taxon>Flavobacteriaceae</taxon>
        <taxon>Tenacibaculum</taxon>
    </lineage>
</organism>
<comment type="caution">
    <text evidence="10">The sequence shown here is derived from an EMBL/GenBank/DDBJ whole genome shotgun (WGS) entry which is preliminary data.</text>
</comment>
<dbReference type="Proteomes" id="UP000295390">
    <property type="component" value="Unassembled WGS sequence"/>
</dbReference>
<accession>A0A4R6T967</accession>
<dbReference type="AlphaFoldDB" id="A0A4R6T967"/>
<evidence type="ECO:0000256" key="2">
    <source>
        <dbReference type="ARBA" id="ARBA00022475"/>
    </source>
</evidence>
<sequence length="199" mass="23193">MTTMTTKETDFHENTGMYTTRKEPRKSFATYQRNQNKFYLNTLNLIDRKAAIMLRVNATILSASVIFFNYITSINFGVKIAAILIITSFVSLIFSILASKPNSLSFLRRFKKDIVSKYKRKEENLFMIGMSSDKTLEEYEEAYNKVLKSQELQIGNQVRIMYLLEKEMKRGFFYLELAYSSFLVGLLILILVLFFANLL</sequence>
<dbReference type="OrthoDB" id="1119545at2"/>
<keyword evidence="6" id="KW-0051">Antiviral defense</keyword>
<feature type="transmembrane region" description="Helical" evidence="8">
    <location>
        <begin position="52"/>
        <end position="71"/>
    </location>
</feature>
<keyword evidence="5 8" id="KW-1133">Transmembrane helix</keyword>
<evidence type="ECO:0000256" key="4">
    <source>
        <dbReference type="ARBA" id="ARBA00022741"/>
    </source>
</evidence>
<evidence type="ECO:0000313" key="10">
    <source>
        <dbReference type="EMBL" id="TDQ21941.1"/>
    </source>
</evidence>
<proteinExistence type="predicted"/>
<evidence type="ECO:0000256" key="1">
    <source>
        <dbReference type="ARBA" id="ARBA00004236"/>
    </source>
</evidence>
<dbReference type="Pfam" id="PF18967">
    <property type="entry name" value="PycTM"/>
    <property type="match status" value="1"/>
</dbReference>
<dbReference type="InterPro" id="IPR043760">
    <property type="entry name" value="PycTM_dom"/>
</dbReference>
<keyword evidence="2" id="KW-1003">Cell membrane</keyword>
<keyword evidence="7 8" id="KW-0472">Membrane</keyword>
<evidence type="ECO:0000256" key="8">
    <source>
        <dbReference type="SAM" id="Phobius"/>
    </source>
</evidence>